<dbReference type="EMBL" id="CAJOBA010019350">
    <property type="protein sequence ID" value="CAF3903353.1"/>
    <property type="molecule type" value="Genomic_DNA"/>
</dbReference>
<feature type="domain" description="OTU" evidence="2">
    <location>
        <begin position="45"/>
        <end position="129"/>
    </location>
</feature>
<evidence type="ECO:0000313" key="6">
    <source>
        <dbReference type="Proteomes" id="UP000677228"/>
    </source>
</evidence>
<dbReference type="AlphaFoldDB" id="A0A8S2E3Q5"/>
<reference evidence="4" key="1">
    <citation type="submission" date="2021-02" db="EMBL/GenBank/DDBJ databases">
        <authorList>
            <person name="Nowell W R."/>
        </authorList>
    </citation>
    <scope>NUCLEOTIDE SEQUENCE</scope>
</reference>
<feature type="region of interest" description="Disordered" evidence="1">
    <location>
        <begin position="139"/>
        <end position="165"/>
    </location>
</feature>
<feature type="region of interest" description="Disordered" evidence="1">
    <location>
        <begin position="180"/>
        <end position="243"/>
    </location>
</feature>
<evidence type="ECO:0000313" key="4">
    <source>
        <dbReference type="EMBL" id="CAF1125690.1"/>
    </source>
</evidence>
<dbReference type="Proteomes" id="UP000677228">
    <property type="component" value="Unassembled WGS sequence"/>
</dbReference>
<proteinExistence type="predicted"/>
<feature type="non-terminal residue" evidence="4">
    <location>
        <position position="1"/>
    </location>
</feature>
<gene>
    <name evidence="4" type="ORF">OVA965_LOCUS20398</name>
    <name evidence="5" type="ORF">TMI583_LOCUS20763</name>
</gene>
<feature type="compositionally biased region" description="Basic and acidic residues" evidence="1">
    <location>
        <begin position="227"/>
        <end position="243"/>
    </location>
</feature>
<dbReference type="Pfam" id="PF02338">
    <property type="entry name" value="OTU"/>
    <property type="match status" value="1"/>
</dbReference>
<evidence type="ECO:0000259" key="3">
    <source>
        <dbReference type="Pfam" id="PF20209"/>
    </source>
</evidence>
<sequence>MAPLSYTPTTHFDARLHKRDTVARVYLSKCNLSNLLDLIPIESTGNGNCLYNSILTLMPSPSEITAKELRVRATVELAMNYNYYNIKYERIVGPLKRINAMCKNFEFSELFEIDAVSNILQCQIQSVYRRIQYHPYFDTPEKNTNKNNQQKSVRIPQFTLPPSNRTFQQQTTSYIQTLAWNQSRQDKHRERKRLSRENEDNNQYAKRTEQIRKHMGILRQSEDDDQYEKRTQEDRERKRVSRAQETELVHRIRILNMEQRACWPAAVPRALKLHCLHNFVENMSMPRKPTIPKFSAANKMWIGTIPEELEDLTISEQKLIALYRRNSCVIKLQTPFHDTSTAQGAFKGNVISFPQSVSNIATTLPFSRFMRHNQNNFCWF</sequence>
<name>A0A8S2E3Q5_9BILA</name>
<protein>
    <recommendedName>
        <fullName evidence="7">OTU domain-containing protein</fullName>
    </recommendedName>
</protein>
<dbReference type="EMBL" id="CAJNOK010010827">
    <property type="protein sequence ID" value="CAF1125690.1"/>
    <property type="molecule type" value="Genomic_DNA"/>
</dbReference>
<evidence type="ECO:0000313" key="5">
    <source>
        <dbReference type="EMBL" id="CAF3903353.1"/>
    </source>
</evidence>
<feature type="domain" description="DUF6570" evidence="3">
    <location>
        <begin position="289"/>
        <end position="367"/>
    </location>
</feature>
<evidence type="ECO:0008006" key="7">
    <source>
        <dbReference type="Google" id="ProtNLM"/>
    </source>
</evidence>
<organism evidence="4 6">
    <name type="scientific">Didymodactylos carnosus</name>
    <dbReference type="NCBI Taxonomy" id="1234261"/>
    <lineage>
        <taxon>Eukaryota</taxon>
        <taxon>Metazoa</taxon>
        <taxon>Spiralia</taxon>
        <taxon>Gnathifera</taxon>
        <taxon>Rotifera</taxon>
        <taxon>Eurotatoria</taxon>
        <taxon>Bdelloidea</taxon>
        <taxon>Philodinida</taxon>
        <taxon>Philodinidae</taxon>
        <taxon>Didymodactylos</taxon>
    </lineage>
</organism>
<evidence type="ECO:0000259" key="2">
    <source>
        <dbReference type="Pfam" id="PF02338"/>
    </source>
</evidence>
<dbReference type="Pfam" id="PF20209">
    <property type="entry name" value="DUF6570"/>
    <property type="match status" value="1"/>
</dbReference>
<dbReference type="Proteomes" id="UP000682733">
    <property type="component" value="Unassembled WGS sequence"/>
</dbReference>
<dbReference type="Gene3D" id="3.90.70.80">
    <property type="match status" value="1"/>
</dbReference>
<dbReference type="InterPro" id="IPR003323">
    <property type="entry name" value="OTU_dom"/>
</dbReference>
<accession>A0A8S2E3Q5</accession>
<comment type="caution">
    <text evidence="4">The sequence shown here is derived from an EMBL/GenBank/DDBJ whole genome shotgun (WGS) entry which is preliminary data.</text>
</comment>
<evidence type="ECO:0000256" key="1">
    <source>
        <dbReference type="SAM" id="MobiDB-lite"/>
    </source>
</evidence>
<dbReference type="InterPro" id="IPR046700">
    <property type="entry name" value="DUF6570"/>
</dbReference>